<dbReference type="AlphaFoldDB" id="A0A8H7ABZ0"/>
<comment type="caution">
    <text evidence="1">The sequence shown here is derived from an EMBL/GenBank/DDBJ whole genome shotgun (WGS) entry which is preliminary data.</text>
</comment>
<dbReference type="EMBL" id="JAACFV010000142">
    <property type="protein sequence ID" value="KAF7504316.1"/>
    <property type="molecule type" value="Genomic_DNA"/>
</dbReference>
<name>A0A8H7ABZ0_9EURO</name>
<keyword evidence="2" id="KW-1185">Reference proteome</keyword>
<proteinExistence type="predicted"/>
<accession>A0A8H7ABZ0</accession>
<dbReference type="Proteomes" id="UP000606974">
    <property type="component" value="Unassembled WGS sequence"/>
</dbReference>
<reference evidence="1" key="1">
    <citation type="submission" date="2020-02" db="EMBL/GenBank/DDBJ databases">
        <authorList>
            <person name="Palmer J.M."/>
        </authorList>
    </citation>
    <scope>NUCLEOTIDE SEQUENCE</scope>
    <source>
        <strain evidence="1">EPUS1.4</strain>
        <tissue evidence="1">Thallus</tissue>
    </source>
</reference>
<evidence type="ECO:0000313" key="2">
    <source>
        <dbReference type="Proteomes" id="UP000606974"/>
    </source>
</evidence>
<evidence type="ECO:0000313" key="1">
    <source>
        <dbReference type="EMBL" id="KAF7504316.1"/>
    </source>
</evidence>
<sequence length="154" mass="16925">MAIWLIVESTFDIFPSIFSNRTVPDPVSAVVVGCLPTFSLLLPPVKYTSQPKYDSVTKNPSGGHSTVSSSMTRDNALELWSHPSKFAMRRLTSHNKTSFYVAFANESKAQSNPVSPASGVMVTNTFEVDEPTLSDFPPATLAPARYSWHVANNW</sequence>
<protein>
    <submittedName>
        <fullName evidence="1">Uncharacterized protein</fullName>
    </submittedName>
</protein>
<organism evidence="1 2">
    <name type="scientific">Endocarpon pusillum</name>
    <dbReference type="NCBI Taxonomy" id="364733"/>
    <lineage>
        <taxon>Eukaryota</taxon>
        <taxon>Fungi</taxon>
        <taxon>Dikarya</taxon>
        <taxon>Ascomycota</taxon>
        <taxon>Pezizomycotina</taxon>
        <taxon>Eurotiomycetes</taxon>
        <taxon>Chaetothyriomycetidae</taxon>
        <taxon>Verrucariales</taxon>
        <taxon>Verrucariaceae</taxon>
        <taxon>Endocarpon</taxon>
    </lineage>
</organism>
<gene>
    <name evidence="1" type="ORF">GJ744_002505</name>
</gene>